<name>A0A0K1QFM4_9BACT</name>
<dbReference type="SUPFAM" id="SSF63411">
    <property type="entry name" value="LuxS/MPP-like metallohydrolase"/>
    <property type="match status" value="2"/>
</dbReference>
<protein>
    <submittedName>
        <fullName evidence="5">Zinc protease</fullName>
    </submittedName>
</protein>
<evidence type="ECO:0000256" key="1">
    <source>
        <dbReference type="SAM" id="MobiDB-lite"/>
    </source>
</evidence>
<dbReference type="InterPro" id="IPR011249">
    <property type="entry name" value="Metalloenz_LuxS/M16"/>
</dbReference>
<dbReference type="AlphaFoldDB" id="A0A0K1QFM4"/>
<gene>
    <name evidence="5" type="ORF">AKJ09_11191</name>
</gene>
<dbReference type="InterPro" id="IPR011765">
    <property type="entry name" value="Pept_M16_N"/>
</dbReference>
<dbReference type="InterPro" id="IPR007863">
    <property type="entry name" value="Peptidase_M16_C"/>
</dbReference>
<dbReference type="GO" id="GO:0046872">
    <property type="term" value="F:metal ion binding"/>
    <property type="evidence" value="ECO:0007669"/>
    <property type="project" value="InterPro"/>
</dbReference>
<dbReference type="InterPro" id="IPR050361">
    <property type="entry name" value="MPP/UQCRC_Complex"/>
</dbReference>
<dbReference type="PROSITE" id="PS51257">
    <property type="entry name" value="PROKAR_LIPOPROTEIN"/>
    <property type="match status" value="1"/>
</dbReference>
<dbReference type="Pfam" id="PF00675">
    <property type="entry name" value="Peptidase_M16"/>
    <property type="match status" value="1"/>
</dbReference>
<dbReference type="RefSeq" id="WP_146655129.1">
    <property type="nucleotide sequence ID" value="NZ_CP012333.1"/>
</dbReference>
<dbReference type="Gene3D" id="3.30.830.10">
    <property type="entry name" value="Metalloenzyme, LuxS/M16 peptidase-like"/>
    <property type="match status" value="2"/>
</dbReference>
<dbReference type="Proteomes" id="UP000064967">
    <property type="component" value="Chromosome"/>
</dbReference>
<proteinExistence type="predicted"/>
<evidence type="ECO:0000313" key="6">
    <source>
        <dbReference type="Proteomes" id="UP000064967"/>
    </source>
</evidence>
<dbReference type="KEGG" id="llu:AKJ09_11191"/>
<evidence type="ECO:0000256" key="2">
    <source>
        <dbReference type="SAM" id="SignalP"/>
    </source>
</evidence>
<reference evidence="5 6" key="1">
    <citation type="submission" date="2015-08" db="EMBL/GenBank/DDBJ databases">
        <authorList>
            <person name="Babu N.S."/>
            <person name="Beckwith C.J."/>
            <person name="Beseler K.G."/>
            <person name="Brison A."/>
            <person name="Carone J.V."/>
            <person name="Caskin T.P."/>
            <person name="Diamond M."/>
            <person name="Durham M.E."/>
            <person name="Foxe J.M."/>
            <person name="Go M."/>
            <person name="Henderson B.A."/>
            <person name="Jones I.B."/>
            <person name="McGettigan J.A."/>
            <person name="Micheletti S.J."/>
            <person name="Nasrallah M.E."/>
            <person name="Ortiz D."/>
            <person name="Piller C.R."/>
            <person name="Privatt S.R."/>
            <person name="Schneider S.L."/>
            <person name="Sharp S."/>
            <person name="Smith T.C."/>
            <person name="Stanton J.D."/>
            <person name="Ullery H.E."/>
            <person name="Wilson R.J."/>
            <person name="Serrano M.G."/>
            <person name="Buck G."/>
            <person name="Lee V."/>
            <person name="Wang Y."/>
            <person name="Carvalho R."/>
            <person name="Voegtly L."/>
            <person name="Shi R."/>
            <person name="Duckworth R."/>
            <person name="Johnson A."/>
            <person name="Loviza R."/>
            <person name="Walstead R."/>
            <person name="Shah Z."/>
            <person name="Kiflezghi M."/>
            <person name="Wade K."/>
            <person name="Ball S.L."/>
            <person name="Bradley K.W."/>
            <person name="Asai D.J."/>
            <person name="Bowman C.A."/>
            <person name="Russell D.A."/>
            <person name="Pope W.H."/>
            <person name="Jacobs-Sera D."/>
            <person name="Hendrix R.W."/>
            <person name="Hatfull G.F."/>
        </authorList>
    </citation>
    <scope>NUCLEOTIDE SEQUENCE [LARGE SCALE GENOMIC DNA]</scope>
    <source>
        <strain evidence="5 6">DSM 27648</strain>
    </source>
</reference>
<dbReference type="STRING" id="1391654.AKJ09_11191"/>
<dbReference type="OrthoDB" id="9811314at2"/>
<accession>A0A0K1QFM4</accession>
<dbReference type="Pfam" id="PF05193">
    <property type="entry name" value="Peptidase_M16_C"/>
    <property type="match status" value="1"/>
</dbReference>
<evidence type="ECO:0000259" key="4">
    <source>
        <dbReference type="Pfam" id="PF05193"/>
    </source>
</evidence>
<feature type="chain" id="PRO_5005467286" evidence="2">
    <location>
        <begin position="20"/>
        <end position="513"/>
    </location>
</feature>
<feature type="domain" description="Peptidase M16 C-terminal" evidence="4">
    <location>
        <begin position="237"/>
        <end position="416"/>
    </location>
</feature>
<keyword evidence="2" id="KW-0732">Signal</keyword>
<evidence type="ECO:0000313" key="5">
    <source>
        <dbReference type="EMBL" id="AKV04528.1"/>
    </source>
</evidence>
<organism evidence="5 6">
    <name type="scientific">Labilithrix luteola</name>
    <dbReference type="NCBI Taxonomy" id="1391654"/>
    <lineage>
        <taxon>Bacteria</taxon>
        <taxon>Pseudomonadati</taxon>
        <taxon>Myxococcota</taxon>
        <taxon>Polyangia</taxon>
        <taxon>Polyangiales</taxon>
        <taxon>Labilitrichaceae</taxon>
        <taxon>Labilithrix</taxon>
    </lineage>
</organism>
<evidence type="ECO:0000259" key="3">
    <source>
        <dbReference type="Pfam" id="PF00675"/>
    </source>
</evidence>
<sequence>MTPRVSSILLPVLASLVFACGGSAPAPSAPPPPLPEKPVASAAPSVGETPDAPFRQQAPKEDGHVTFVPPKVDEFKLKNGIRVLLVERHELPIVAVRLVVGAGAGDIEHVRPGAISFLGGMLEQGTKKRTALQIGDDFDALGAAHGAWFEWDSGGASIKVLADKLDPALEIMSDVVENPTFPNDEIERLRARRIASIQAEKSSPQAIAQNTLAAAMFGRAHPYGHTLGAEEADAKNLKRDEIVRAYQQLFTPANVSIVVAGDISREALQPKLEAAFGSWKGKGGPAISKKGPKTPTKAAAEKRIVVVDKPGAQSQVQIARPGVPFSTKERDAIIVTNAILGGMFSSRINLNLREKHGYTYGARSYFVMRHGAGPFIVTAPVIAEKTIPSIKEIFNELDGLRQDGPTERELELAKESILLSMPSRFESVSDVASAISELLVYDLPLDDFAKRPARIEAVTAADVKRIAGEMLDGKQMTVVVVGDKKKLAPELEALGLGPIEERDPYGNPVSSVH</sequence>
<dbReference type="PANTHER" id="PTHR11851:SF224">
    <property type="entry name" value="PROCESSING PROTEASE"/>
    <property type="match status" value="1"/>
</dbReference>
<feature type="compositionally biased region" description="Pro residues" evidence="1">
    <location>
        <begin position="27"/>
        <end position="36"/>
    </location>
</feature>
<keyword evidence="5" id="KW-0378">Hydrolase</keyword>
<dbReference type="GO" id="GO:0006508">
    <property type="term" value="P:proteolysis"/>
    <property type="evidence" value="ECO:0007669"/>
    <property type="project" value="UniProtKB-KW"/>
</dbReference>
<dbReference type="GO" id="GO:0008233">
    <property type="term" value="F:peptidase activity"/>
    <property type="evidence" value="ECO:0007669"/>
    <property type="project" value="UniProtKB-KW"/>
</dbReference>
<dbReference type="EMBL" id="CP012333">
    <property type="protein sequence ID" value="AKV04528.1"/>
    <property type="molecule type" value="Genomic_DNA"/>
</dbReference>
<feature type="domain" description="Peptidase M16 N-terminal" evidence="3">
    <location>
        <begin position="82"/>
        <end position="221"/>
    </location>
</feature>
<feature type="region of interest" description="Disordered" evidence="1">
    <location>
        <begin position="24"/>
        <end position="63"/>
    </location>
</feature>
<feature type="signal peptide" evidence="2">
    <location>
        <begin position="1"/>
        <end position="19"/>
    </location>
</feature>
<keyword evidence="6" id="KW-1185">Reference proteome</keyword>
<dbReference type="PANTHER" id="PTHR11851">
    <property type="entry name" value="METALLOPROTEASE"/>
    <property type="match status" value="1"/>
</dbReference>
<keyword evidence="5" id="KW-0645">Protease</keyword>
<dbReference type="PATRIC" id="fig|1391654.3.peg.11359"/>